<sequence>MPAERQAAAGAQAPERFGVLVAGVPLLLPAVALEHVAAATVFPLPGAGEHVLGLMQLRGHPVVVLDAGPAAEQRRAPAHRASLLVIGTPPEAGALVVDGAPRAVRVAAGCPQAGRPQASFADALGEALQDADDGSTLWWHFDPRKLFELLAGR</sequence>
<dbReference type="EMBL" id="JACHGB010000001">
    <property type="protein sequence ID" value="MBB5270146.1"/>
    <property type="molecule type" value="Genomic_DNA"/>
</dbReference>
<dbReference type="Pfam" id="PF01584">
    <property type="entry name" value="CheW"/>
    <property type="match status" value="1"/>
</dbReference>
<evidence type="ECO:0000313" key="2">
    <source>
        <dbReference type="EMBL" id="MBB5270146.1"/>
    </source>
</evidence>
<dbReference type="Proteomes" id="UP000532440">
    <property type="component" value="Unassembled WGS sequence"/>
</dbReference>
<dbReference type="InterPro" id="IPR036061">
    <property type="entry name" value="CheW-like_dom_sf"/>
</dbReference>
<dbReference type="AlphaFoldDB" id="A0A7W8M6Q7"/>
<keyword evidence="3" id="KW-1185">Reference proteome</keyword>
<reference evidence="2 3" key="1">
    <citation type="submission" date="2020-08" db="EMBL/GenBank/DDBJ databases">
        <title>Genomic Encyclopedia of Type Strains, Phase IV (KMG-IV): sequencing the most valuable type-strain genomes for metagenomic binning, comparative biology and taxonomic classification.</title>
        <authorList>
            <person name="Goeker M."/>
        </authorList>
    </citation>
    <scope>NUCLEOTIDE SEQUENCE [LARGE SCALE GENOMIC DNA]</scope>
    <source>
        <strain evidence="2 3">DSM 29781</strain>
    </source>
</reference>
<dbReference type="GO" id="GO:0006935">
    <property type="term" value="P:chemotaxis"/>
    <property type="evidence" value="ECO:0007669"/>
    <property type="project" value="InterPro"/>
</dbReference>
<dbReference type="SUPFAM" id="SSF50341">
    <property type="entry name" value="CheW-like"/>
    <property type="match status" value="1"/>
</dbReference>
<dbReference type="GO" id="GO:0007165">
    <property type="term" value="P:signal transduction"/>
    <property type="evidence" value="ECO:0007669"/>
    <property type="project" value="InterPro"/>
</dbReference>
<name>A0A7W8M6Q7_9BURK</name>
<comment type="caution">
    <text evidence="2">The sequence shown here is derived from an EMBL/GenBank/DDBJ whole genome shotgun (WGS) entry which is preliminary data.</text>
</comment>
<evidence type="ECO:0000313" key="3">
    <source>
        <dbReference type="Proteomes" id="UP000532440"/>
    </source>
</evidence>
<dbReference type="Gene3D" id="2.40.50.180">
    <property type="entry name" value="CheA-289, Domain 4"/>
    <property type="match status" value="1"/>
</dbReference>
<accession>A0A7W8M6Q7</accession>
<organism evidence="2 3">
    <name type="scientific">Quisquiliibacterium transsilvanicum</name>
    <dbReference type="NCBI Taxonomy" id="1549638"/>
    <lineage>
        <taxon>Bacteria</taxon>
        <taxon>Pseudomonadati</taxon>
        <taxon>Pseudomonadota</taxon>
        <taxon>Betaproteobacteria</taxon>
        <taxon>Burkholderiales</taxon>
        <taxon>Burkholderiaceae</taxon>
        <taxon>Quisquiliibacterium</taxon>
    </lineage>
</organism>
<dbReference type="InterPro" id="IPR002545">
    <property type="entry name" value="CheW-lke_dom"/>
</dbReference>
<protein>
    <submittedName>
        <fullName evidence="2">Chemotaxis signal transduction protein</fullName>
    </submittedName>
</protein>
<feature type="domain" description="CheW-like" evidence="1">
    <location>
        <begin position="36"/>
        <end position="107"/>
    </location>
</feature>
<gene>
    <name evidence="2" type="ORF">HNQ70_000130</name>
</gene>
<evidence type="ECO:0000259" key="1">
    <source>
        <dbReference type="Pfam" id="PF01584"/>
    </source>
</evidence>
<dbReference type="RefSeq" id="WP_183963309.1">
    <property type="nucleotide sequence ID" value="NZ_BAABEW010000003.1"/>
</dbReference>
<proteinExistence type="predicted"/>